<gene>
    <name evidence="2" type="ORF">NDU88_009060</name>
</gene>
<keyword evidence="3" id="KW-1185">Reference proteome</keyword>
<dbReference type="Proteomes" id="UP001066276">
    <property type="component" value="Chromosome 6"/>
</dbReference>
<comment type="caution">
    <text evidence="2">The sequence shown here is derived from an EMBL/GenBank/DDBJ whole genome shotgun (WGS) entry which is preliminary data.</text>
</comment>
<evidence type="ECO:0000313" key="3">
    <source>
        <dbReference type="Proteomes" id="UP001066276"/>
    </source>
</evidence>
<keyword evidence="1" id="KW-0175">Coiled coil</keyword>
<proteinExistence type="predicted"/>
<reference evidence="2" key="1">
    <citation type="journal article" date="2022" name="bioRxiv">
        <title>Sequencing and chromosome-scale assembly of the giantPleurodeles waltlgenome.</title>
        <authorList>
            <person name="Brown T."/>
            <person name="Elewa A."/>
            <person name="Iarovenko S."/>
            <person name="Subramanian E."/>
            <person name="Araus A.J."/>
            <person name="Petzold A."/>
            <person name="Susuki M."/>
            <person name="Suzuki K.-i.T."/>
            <person name="Hayashi T."/>
            <person name="Toyoda A."/>
            <person name="Oliveira C."/>
            <person name="Osipova E."/>
            <person name="Leigh N.D."/>
            <person name="Simon A."/>
            <person name="Yun M.H."/>
        </authorList>
    </citation>
    <scope>NUCLEOTIDE SEQUENCE</scope>
    <source>
        <strain evidence="2">20211129_DDA</strain>
        <tissue evidence="2">Liver</tissue>
    </source>
</reference>
<evidence type="ECO:0000256" key="1">
    <source>
        <dbReference type="SAM" id="Coils"/>
    </source>
</evidence>
<dbReference type="EMBL" id="JANPWB010000010">
    <property type="protein sequence ID" value="KAJ1142747.1"/>
    <property type="molecule type" value="Genomic_DNA"/>
</dbReference>
<sequence length="82" mass="9545">MMEPGASGDREAPQTRTFIEQLFGSLRENFANLKQEIAAEVKELKREVVDLGQIDTLKRTHEAREEELDCQWRELLTLQDKN</sequence>
<evidence type="ECO:0000313" key="2">
    <source>
        <dbReference type="EMBL" id="KAJ1142747.1"/>
    </source>
</evidence>
<dbReference type="AlphaFoldDB" id="A0AAV7QTK4"/>
<organism evidence="2 3">
    <name type="scientific">Pleurodeles waltl</name>
    <name type="common">Iberian ribbed newt</name>
    <dbReference type="NCBI Taxonomy" id="8319"/>
    <lineage>
        <taxon>Eukaryota</taxon>
        <taxon>Metazoa</taxon>
        <taxon>Chordata</taxon>
        <taxon>Craniata</taxon>
        <taxon>Vertebrata</taxon>
        <taxon>Euteleostomi</taxon>
        <taxon>Amphibia</taxon>
        <taxon>Batrachia</taxon>
        <taxon>Caudata</taxon>
        <taxon>Salamandroidea</taxon>
        <taxon>Salamandridae</taxon>
        <taxon>Pleurodelinae</taxon>
        <taxon>Pleurodeles</taxon>
    </lineage>
</organism>
<name>A0AAV7QTK4_PLEWA</name>
<accession>A0AAV7QTK4</accession>
<protein>
    <submittedName>
        <fullName evidence="2">Uncharacterized protein</fullName>
    </submittedName>
</protein>
<feature type="coiled-coil region" evidence="1">
    <location>
        <begin position="27"/>
        <end position="54"/>
    </location>
</feature>